<sequence>MAAPAVLSEPVLPGIVPVAPGVTVPVPLASAGGVEVPVVGGVGSGSRRSQAVSAKTEAASSVVSAATRRALVGEFIGGSGGLGAARGRRSVPA</sequence>
<protein>
    <submittedName>
        <fullName evidence="1">Uncharacterized protein</fullName>
    </submittedName>
</protein>
<comment type="caution">
    <text evidence="1">The sequence shown here is derived from an EMBL/GenBank/DDBJ whole genome shotgun (WGS) entry which is preliminary data.</text>
</comment>
<reference evidence="1 2" key="1">
    <citation type="submission" date="2019-03" db="EMBL/GenBank/DDBJ databases">
        <title>Genomic Encyclopedia of Type Strains, Phase IV (KMG-IV): sequencing the most valuable type-strain genomes for metagenomic binning, comparative biology and taxonomic classification.</title>
        <authorList>
            <person name="Goeker M."/>
        </authorList>
    </citation>
    <scope>NUCLEOTIDE SEQUENCE [LARGE SCALE GENOMIC DNA]</scope>
    <source>
        <strain evidence="1 2">DSM 1709</strain>
    </source>
</reference>
<dbReference type="EMBL" id="SLXD01000002">
    <property type="protein sequence ID" value="TCP04344.1"/>
    <property type="molecule type" value="Genomic_DNA"/>
</dbReference>
<dbReference type="AlphaFoldDB" id="A0A4R2MI57"/>
<evidence type="ECO:0000313" key="2">
    <source>
        <dbReference type="Proteomes" id="UP000295106"/>
    </source>
</evidence>
<gene>
    <name evidence="1" type="ORF">EV684_10297</name>
</gene>
<name>A0A4R2MI57_RUBGE</name>
<organism evidence="1 2">
    <name type="scientific">Rubrivivax gelatinosus</name>
    <name type="common">Rhodocyclus gelatinosus</name>
    <name type="synonym">Rhodopseudomonas gelatinosa</name>
    <dbReference type="NCBI Taxonomy" id="28068"/>
    <lineage>
        <taxon>Bacteria</taxon>
        <taxon>Pseudomonadati</taxon>
        <taxon>Pseudomonadota</taxon>
        <taxon>Betaproteobacteria</taxon>
        <taxon>Burkholderiales</taxon>
        <taxon>Sphaerotilaceae</taxon>
        <taxon>Rubrivivax</taxon>
    </lineage>
</organism>
<dbReference type="Proteomes" id="UP000295106">
    <property type="component" value="Unassembled WGS sequence"/>
</dbReference>
<proteinExistence type="predicted"/>
<evidence type="ECO:0000313" key="1">
    <source>
        <dbReference type="EMBL" id="TCP04344.1"/>
    </source>
</evidence>
<accession>A0A4R2MI57</accession>